<keyword evidence="7" id="KW-0540">Nuclease</keyword>
<evidence type="ECO:0000256" key="3">
    <source>
        <dbReference type="ARBA" id="ARBA00022763"/>
    </source>
</evidence>
<dbReference type="GO" id="GO:0006284">
    <property type="term" value="P:base-excision repair"/>
    <property type="evidence" value="ECO:0007669"/>
    <property type="project" value="TreeGrafter"/>
</dbReference>
<evidence type="ECO:0000259" key="8">
    <source>
        <dbReference type="Pfam" id="PF01261"/>
    </source>
</evidence>
<dbReference type="CDD" id="cd00019">
    <property type="entry name" value="AP2Ec"/>
    <property type="match status" value="1"/>
</dbReference>
<organism evidence="9 10">
    <name type="scientific">Acidaminococcus fermentans</name>
    <dbReference type="NCBI Taxonomy" id="905"/>
    <lineage>
        <taxon>Bacteria</taxon>
        <taxon>Bacillati</taxon>
        <taxon>Bacillota</taxon>
        <taxon>Negativicutes</taxon>
        <taxon>Acidaminococcales</taxon>
        <taxon>Acidaminococcaceae</taxon>
        <taxon>Acidaminococcus</taxon>
    </lineage>
</organism>
<dbReference type="PROSITE" id="PS00731">
    <property type="entry name" value="AP_NUCLEASE_F2_3"/>
    <property type="match status" value="1"/>
</dbReference>
<gene>
    <name evidence="7" type="primary">nfo</name>
    <name evidence="9" type="ORF">SAMN05216495_103101</name>
</gene>
<evidence type="ECO:0000256" key="1">
    <source>
        <dbReference type="ARBA" id="ARBA00005340"/>
    </source>
</evidence>
<dbReference type="InterPro" id="IPR001719">
    <property type="entry name" value="AP_endonuc_2"/>
</dbReference>
<dbReference type="GO" id="GO:0003677">
    <property type="term" value="F:DNA binding"/>
    <property type="evidence" value="ECO:0007669"/>
    <property type="project" value="InterPro"/>
</dbReference>
<feature type="binding site" evidence="7">
    <location>
        <position position="224"/>
    </location>
    <ligand>
        <name>Zn(2+)</name>
        <dbReference type="ChEBI" id="CHEBI:29105"/>
        <label>3</label>
    </ligand>
</feature>
<feature type="binding site" evidence="7">
    <location>
        <position position="179"/>
    </location>
    <ligand>
        <name>Zn(2+)</name>
        <dbReference type="ChEBI" id="CHEBI:29105"/>
        <label>3</label>
    </ligand>
</feature>
<dbReference type="NCBIfam" id="TIGR00587">
    <property type="entry name" value="nfo"/>
    <property type="match status" value="1"/>
</dbReference>
<dbReference type="Pfam" id="PF01261">
    <property type="entry name" value="AP_endonuc_2"/>
    <property type="match status" value="1"/>
</dbReference>
<dbReference type="PANTHER" id="PTHR21445">
    <property type="entry name" value="ENDONUCLEASE IV ENDODEOXYRIBONUCLEASE IV"/>
    <property type="match status" value="1"/>
</dbReference>
<dbReference type="GO" id="GO:0008081">
    <property type="term" value="F:phosphoric diester hydrolase activity"/>
    <property type="evidence" value="ECO:0007669"/>
    <property type="project" value="TreeGrafter"/>
</dbReference>
<keyword evidence="2 7" id="KW-0479">Metal-binding</keyword>
<name>A0A1H2V057_ACIFE</name>
<dbReference type="FunFam" id="3.20.20.150:FF:000001">
    <property type="entry name" value="Probable endonuclease 4"/>
    <property type="match status" value="1"/>
</dbReference>
<comment type="cofactor">
    <cofactor evidence="7">
        <name>Zn(2+)</name>
        <dbReference type="ChEBI" id="CHEBI:29105"/>
    </cofactor>
    <text evidence="7">Binds 3 Zn(2+) ions.</text>
</comment>
<protein>
    <recommendedName>
        <fullName evidence="7">Probable endonuclease 4</fullName>
        <ecNumber evidence="7">3.1.21.2</ecNumber>
    </recommendedName>
    <alternativeName>
        <fullName evidence="7">Endodeoxyribonuclease IV</fullName>
    </alternativeName>
    <alternativeName>
        <fullName evidence="7">Endonuclease IV</fullName>
    </alternativeName>
</protein>
<reference evidence="9 10" key="1">
    <citation type="submission" date="2016-10" db="EMBL/GenBank/DDBJ databases">
        <authorList>
            <person name="Varghese N."/>
            <person name="Submissions S."/>
        </authorList>
    </citation>
    <scope>NUCLEOTIDE SEQUENCE [LARGE SCALE GENOMIC DNA]</scope>
    <source>
        <strain evidence="9 10">WCC6</strain>
    </source>
</reference>
<dbReference type="GO" id="GO:0008833">
    <property type="term" value="F:deoxyribonuclease IV (phage-T4-induced) activity"/>
    <property type="evidence" value="ECO:0007669"/>
    <property type="project" value="UniProtKB-UniRule"/>
</dbReference>
<dbReference type="InterPro" id="IPR018246">
    <property type="entry name" value="AP_endonuc_F2_Zn_BS"/>
</dbReference>
<keyword evidence="7 9" id="KW-0255">Endonuclease</keyword>
<dbReference type="RefSeq" id="WP_074704866.1">
    <property type="nucleotide sequence ID" value="NZ_CALAKB010000001.1"/>
</dbReference>
<dbReference type="SMART" id="SM00518">
    <property type="entry name" value="AP2Ec"/>
    <property type="match status" value="1"/>
</dbReference>
<dbReference type="EC" id="3.1.21.2" evidence="7"/>
<keyword evidence="6 7" id="KW-0234">DNA repair</keyword>
<feature type="binding site" evidence="7">
    <location>
        <position position="211"/>
    </location>
    <ligand>
        <name>Zn(2+)</name>
        <dbReference type="ChEBI" id="CHEBI:29105"/>
        <label>2</label>
    </ligand>
</feature>
<sequence>MLHIGCHLSSSKGFAAMGKTALSIGADTFAFFTRNPRGSKARETDPRDVEKFQALWETNRAIPLVAHAPYTLNPASIKEDVRTFARETIADDLRKMEMVPGNYYNMHPGNHLGQGSETGISLIAQCLNAVLDPALSTTLLLETMAGKGTEVGRTFGELRAIIDRLDHPEKVGVCLDTCHVWDGGYDIGSDLNGVLEEFDRTLGLDRLKAIHLNDSKNPLGAHKDRHEKLGQGCIGLETLKNVVNHPALRDLPFILETPNDLTGYQEEIALMRQAREEGEKA</sequence>
<dbReference type="Proteomes" id="UP000182379">
    <property type="component" value="Unassembled WGS sequence"/>
</dbReference>
<dbReference type="InterPro" id="IPR036237">
    <property type="entry name" value="Xyl_isomerase-like_sf"/>
</dbReference>
<comment type="function">
    <text evidence="7">Endonuclease IV plays a role in DNA repair. It cleaves phosphodiester bonds at apurinic or apyrimidinic (AP) sites, generating a 3'-hydroxyl group and a 5'-terminal sugar phosphate.</text>
</comment>
<dbReference type="GO" id="GO:0008270">
    <property type="term" value="F:zinc ion binding"/>
    <property type="evidence" value="ECO:0007669"/>
    <property type="project" value="UniProtKB-UniRule"/>
</dbReference>
<dbReference type="Gene3D" id="3.20.20.150">
    <property type="entry name" value="Divalent-metal-dependent TIM barrel enzymes"/>
    <property type="match status" value="1"/>
</dbReference>
<keyword evidence="4 7" id="KW-0378">Hydrolase</keyword>
<keyword evidence="3 7" id="KW-0227">DNA damage</keyword>
<keyword evidence="5 7" id="KW-0862">Zinc</keyword>
<feature type="binding site" evidence="7">
    <location>
        <position position="67"/>
    </location>
    <ligand>
        <name>Zn(2+)</name>
        <dbReference type="ChEBI" id="CHEBI:29105"/>
        <label>1</label>
    </ligand>
</feature>
<feature type="binding site" evidence="7">
    <location>
        <position position="142"/>
    </location>
    <ligand>
        <name>Zn(2+)</name>
        <dbReference type="ChEBI" id="CHEBI:29105"/>
        <label>1</label>
    </ligand>
</feature>
<dbReference type="PANTHER" id="PTHR21445:SF0">
    <property type="entry name" value="APURINIC-APYRIMIDINIC ENDONUCLEASE"/>
    <property type="match status" value="1"/>
</dbReference>
<evidence type="ECO:0000256" key="4">
    <source>
        <dbReference type="ARBA" id="ARBA00022801"/>
    </source>
</evidence>
<dbReference type="PROSITE" id="PS00730">
    <property type="entry name" value="AP_NUCLEASE_F2_2"/>
    <property type="match status" value="1"/>
</dbReference>
<feature type="binding site" evidence="7">
    <location>
        <position position="226"/>
    </location>
    <ligand>
        <name>Zn(2+)</name>
        <dbReference type="ChEBI" id="CHEBI:29105"/>
        <label>3</label>
    </ligand>
</feature>
<evidence type="ECO:0000256" key="6">
    <source>
        <dbReference type="ARBA" id="ARBA00023204"/>
    </source>
</evidence>
<accession>A0A1H2V057</accession>
<dbReference type="InterPro" id="IPR013022">
    <property type="entry name" value="Xyl_isomerase-like_TIM-brl"/>
</dbReference>
<dbReference type="GO" id="GO:0003906">
    <property type="term" value="F:DNA-(apurinic or apyrimidinic site) endonuclease activity"/>
    <property type="evidence" value="ECO:0007669"/>
    <property type="project" value="TreeGrafter"/>
</dbReference>
<feature type="binding site" evidence="7">
    <location>
        <position position="256"/>
    </location>
    <ligand>
        <name>Zn(2+)</name>
        <dbReference type="ChEBI" id="CHEBI:29105"/>
        <label>2</label>
    </ligand>
</feature>
<evidence type="ECO:0000313" key="10">
    <source>
        <dbReference type="Proteomes" id="UP000182379"/>
    </source>
</evidence>
<feature type="binding site" evidence="7">
    <location>
        <position position="176"/>
    </location>
    <ligand>
        <name>Zn(2+)</name>
        <dbReference type="ChEBI" id="CHEBI:29105"/>
        <label>2</label>
    </ligand>
</feature>
<evidence type="ECO:0000256" key="5">
    <source>
        <dbReference type="ARBA" id="ARBA00022833"/>
    </source>
</evidence>
<evidence type="ECO:0000256" key="7">
    <source>
        <dbReference type="HAMAP-Rule" id="MF_00152"/>
    </source>
</evidence>
<dbReference type="AlphaFoldDB" id="A0A1H2V057"/>
<feature type="binding site" evidence="7">
    <location>
        <position position="142"/>
    </location>
    <ligand>
        <name>Zn(2+)</name>
        <dbReference type="ChEBI" id="CHEBI:29105"/>
        <label>2</label>
    </ligand>
</feature>
<dbReference type="SUPFAM" id="SSF51658">
    <property type="entry name" value="Xylose isomerase-like"/>
    <property type="match status" value="1"/>
</dbReference>
<comment type="similarity">
    <text evidence="1 7">Belongs to the AP endonuclease 2 family.</text>
</comment>
<evidence type="ECO:0000256" key="2">
    <source>
        <dbReference type="ARBA" id="ARBA00022723"/>
    </source>
</evidence>
<feature type="domain" description="Xylose isomerase-like TIM barrel" evidence="8">
    <location>
        <begin position="21"/>
        <end position="273"/>
    </location>
</feature>
<comment type="catalytic activity">
    <reaction evidence="7">
        <text>Endonucleolytic cleavage to 5'-phosphooligonucleotide end-products.</text>
        <dbReference type="EC" id="3.1.21.2"/>
    </reaction>
</comment>
<dbReference type="EMBL" id="FNOP01000003">
    <property type="protein sequence ID" value="SDW61726.1"/>
    <property type="molecule type" value="Genomic_DNA"/>
</dbReference>
<dbReference type="HAMAP" id="MF_00152">
    <property type="entry name" value="Nfo"/>
    <property type="match status" value="1"/>
</dbReference>
<comment type="caution">
    <text evidence="9">The sequence shown here is derived from an EMBL/GenBank/DDBJ whole genome shotgun (WGS) entry which is preliminary data.</text>
</comment>
<feature type="binding site" evidence="7">
    <location>
        <position position="107"/>
    </location>
    <ligand>
        <name>Zn(2+)</name>
        <dbReference type="ChEBI" id="CHEBI:29105"/>
        <label>1</label>
    </ligand>
</feature>
<proteinExistence type="inferred from homology"/>
<evidence type="ECO:0000313" key="9">
    <source>
        <dbReference type="EMBL" id="SDW61726.1"/>
    </source>
</evidence>
<dbReference type="PROSITE" id="PS51432">
    <property type="entry name" value="AP_NUCLEASE_F2_4"/>
    <property type="match status" value="1"/>
</dbReference>